<dbReference type="InterPro" id="IPR009057">
    <property type="entry name" value="Homeodomain-like_sf"/>
</dbReference>
<dbReference type="PANTHER" id="PTHR30055:SF175">
    <property type="entry name" value="HTH-TYPE TRANSCRIPTIONAL REPRESSOR KSTR2"/>
    <property type="match status" value="1"/>
</dbReference>
<accession>A0A3B0S774</accession>
<dbReference type="InterPro" id="IPR036271">
    <property type="entry name" value="Tet_transcr_reg_TetR-rel_C_sf"/>
</dbReference>
<evidence type="ECO:0000256" key="3">
    <source>
        <dbReference type="ARBA" id="ARBA00023125"/>
    </source>
</evidence>
<evidence type="ECO:0000256" key="2">
    <source>
        <dbReference type="ARBA" id="ARBA00023015"/>
    </source>
</evidence>
<dbReference type="PROSITE" id="PS50977">
    <property type="entry name" value="HTH_TETR_2"/>
    <property type="match status" value="1"/>
</dbReference>
<name>A0A3B0S774_9ZZZZ</name>
<dbReference type="Gene3D" id="1.10.10.60">
    <property type="entry name" value="Homeodomain-like"/>
    <property type="match status" value="1"/>
</dbReference>
<dbReference type="SUPFAM" id="SSF46689">
    <property type="entry name" value="Homeodomain-like"/>
    <property type="match status" value="1"/>
</dbReference>
<dbReference type="GO" id="GO:0000976">
    <property type="term" value="F:transcription cis-regulatory region binding"/>
    <property type="evidence" value="ECO:0007669"/>
    <property type="project" value="TreeGrafter"/>
</dbReference>
<keyword evidence="4" id="KW-0804">Transcription</keyword>
<evidence type="ECO:0000256" key="4">
    <source>
        <dbReference type="ARBA" id="ARBA00023163"/>
    </source>
</evidence>
<keyword evidence="2" id="KW-0805">Transcription regulation</keyword>
<reference evidence="6" key="1">
    <citation type="submission" date="2018-06" db="EMBL/GenBank/DDBJ databases">
        <authorList>
            <person name="Zhirakovskaya E."/>
        </authorList>
    </citation>
    <scope>NUCLEOTIDE SEQUENCE</scope>
</reference>
<dbReference type="GO" id="GO:0003700">
    <property type="term" value="F:DNA-binding transcription factor activity"/>
    <property type="evidence" value="ECO:0007669"/>
    <property type="project" value="TreeGrafter"/>
</dbReference>
<dbReference type="InterPro" id="IPR050109">
    <property type="entry name" value="HTH-type_TetR-like_transc_reg"/>
</dbReference>
<feature type="domain" description="HTH tetR-type" evidence="5">
    <location>
        <begin position="6"/>
        <end position="66"/>
    </location>
</feature>
<evidence type="ECO:0000313" key="6">
    <source>
        <dbReference type="EMBL" id="VAV98771.1"/>
    </source>
</evidence>
<keyword evidence="1" id="KW-0678">Repressor</keyword>
<dbReference type="Pfam" id="PF17932">
    <property type="entry name" value="TetR_C_24"/>
    <property type="match status" value="1"/>
</dbReference>
<dbReference type="PANTHER" id="PTHR30055">
    <property type="entry name" value="HTH-TYPE TRANSCRIPTIONAL REGULATOR RUTR"/>
    <property type="match status" value="1"/>
</dbReference>
<dbReference type="Pfam" id="PF00440">
    <property type="entry name" value="TetR_N"/>
    <property type="match status" value="1"/>
</dbReference>
<dbReference type="InterPro" id="IPR001647">
    <property type="entry name" value="HTH_TetR"/>
</dbReference>
<feature type="non-terminal residue" evidence="6">
    <location>
        <position position="1"/>
    </location>
</feature>
<protein>
    <recommendedName>
        <fullName evidence="5">HTH tetR-type domain-containing protein</fullName>
    </recommendedName>
</protein>
<dbReference type="AlphaFoldDB" id="A0A3B0S774"/>
<dbReference type="PRINTS" id="PR00455">
    <property type="entry name" value="HTHTETR"/>
</dbReference>
<gene>
    <name evidence="6" type="ORF">MNBD_ALPHA05-1143</name>
</gene>
<proteinExistence type="predicted"/>
<dbReference type="EMBL" id="UOEH01000260">
    <property type="protein sequence ID" value="VAV98771.1"/>
    <property type="molecule type" value="Genomic_DNA"/>
</dbReference>
<dbReference type="SUPFAM" id="SSF48498">
    <property type="entry name" value="Tetracyclin repressor-like, C-terminal domain"/>
    <property type="match status" value="1"/>
</dbReference>
<keyword evidence="3" id="KW-0238">DNA-binding</keyword>
<organism evidence="6">
    <name type="scientific">hydrothermal vent metagenome</name>
    <dbReference type="NCBI Taxonomy" id="652676"/>
    <lineage>
        <taxon>unclassified sequences</taxon>
        <taxon>metagenomes</taxon>
        <taxon>ecological metagenomes</taxon>
    </lineage>
</organism>
<dbReference type="Gene3D" id="1.10.357.10">
    <property type="entry name" value="Tetracycline Repressor, domain 2"/>
    <property type="match status" value="1"/>
</dbReference>
<evidence type="ECO:0000256" key="1">
    <source>
        <dbReference type="ARBA" id="ARBA00022491"/>
    </source>
</evidence>
<evidence type="ECO:0000259" key="5">
    <source>
        <dbReference type="PROSITE" id="PS50977"/>
    </source>
</evidence>
<dbReference type="InterPro" id="IPR041490">
    <property type="entry name" value="KstR2_TetR_C"/>
</dbReference>
<sequence length="191" mass="21451">QAADYEQKRALITKEAAKLFASDGFDGASILELATACNTSKSLIYHYYASKEEILFDVMNAHMELLLGVVRDLEAKDDAPAELFRQLSRGLMRRYTGAANSQKVLLYELGNLSKLEQKEIIAKQRQIIDFAEELLERAAPATDLDHGRLRAHVMLFFGMLNWTHNWFKPSGAVSRNDIADMAAEKTLATLV</sequence>